<reference evidence="3 4" key="1">
    <citation type="submission" date="2017-08" db="EMBL/GenBank/DDBJ databases">
        <authorList>
            <person name="de Groot N.N."/>
        </authorList>
    </citation>
    <scope>NUCLEOTIDE SEQUENCE [LARGE SCALE GENOMIC DNA]</scope>
    <source>
        <strain evidence="3 4">JC85</strain>
    </source>
</reference>
<dbReference type="PANTHER" id="PTHR46521">
    <property type="entry name" value="SUCROSE-PHOSPHATASE 2-RELATED"/>
    <property type="match status" value="1"/>
</dbReference>
<evidence type="ECO:0000313" key="3">
    <source>
        <dbReference type="EMBL" id="SOC42648.1"/>
    </source>
</evidence>
<evidence type="ECO:0000259" key="2">
    <source>
        <dbReference type="Pfam" id="PF05116"/>
    </source>
</evidence>
<dbReference type="PANTHER" id="PTHR46521:SF4">
    <property type="entry name" value="SUCROSE-PHOSPHATASE 2-RELATED"/>
    <property type="match status" value="1"/>
</dbReference>
<dbReference type="Gene3D" id="3.90.1070.10">
    <property type="match status" value="1"/>
</dbReference>
<name>A0A285UMM2_9HYPH</name>
<proteinExistence type="predicted"/>
<evidence type="ECO:0000256" key="1">
    <source>
        <dbReference type="ARBA" id="ARBA00022801"/>
    </source>
</evidence>
<dbReference type="SFLD" id="SFLDG01140">
    <property type="entry name" value="C2.B:_Phosphomannomutase_and_P"/>
    <property type="match status" value="1"/>
</dbReference>
<dbReference type="SUPFAM" id="SSF56784">
    <property type="entry name" value="HAD-like"/>
    <property type="match status" value="1"/>
</dbReference>
<dbReference type="InterPro" id="IPR006379">
    <property type="entry name" value="HAD-SF_hydro_IIB"/>
</dbReference>
<organism evidence="3 4">
    <name type="scientific">Rhizobium subbaraonis</name>
    <dbReference type="NCBI Taxonomy" id="908946"/>
    <lineage>
        <taxon>Bacteria</taxon>
        <taxon>Pseudomonadati</taxon>
        <taxon>Pseudomonadota</taxon>
        <taxon>Alphaproteobacteria</taxon>
        <taxon>Hyphomicrobiales</taxon>
        <taxon>Rhizobiaceae</taxon>
        <taxon>Rhizobium/Agrobacterium group</taxon>
        <taxon>Rhizobium</taxon>
    </lineage>
</organism>
<dbReference type="AlphaFoldDB" id="A0A285UMM2"/>
<keyword evidence="4" id="KW-1185">Reference proteome</keyword>
<keyword evidence="1" id="KW-0378">Hydrolase</keyword>
<dbReference type="Proteomes" id="UP000219167">
    <property type="component" value="Unassembled WGS sequence"/>
</dbReference>
<dbReference type="GO" id="GO:0016791">
    <property type="term" value="F:phosphatase activity"/>
    <property type="evidence" value="ECO:0007669"/>
    <property type="project" value="UniProtKB-ARBA"/>
</dbReference>
<gene>
    <name evidence="3" type="ORF">SAMN05892877_110101</name>
</gene>
<dbReference type="SFLD" id="SFLDS00003">
    <property type="entry name" value="Haloacid_Dehalogenase"/>
    <property type="match status" value="1"/>
</dbReference>
<dbReference type="Pfam" id="PF05116">
    <property type="entry name" value="S6PP"/>
    <property type="match status" value="1"/>
</dbReference>
<dbReference type="InterPro" id="IPR036412">
    <property type="entry name" value="HAD-like_sf"/>
</dbReference>
<feature type="domain" description="Sucrose phosphatase-like" evidence="2">
    <location>
        <begin position="4"/>
        <end position="242"/>
    </location>
</feature>
<dbReference type="SFLD" id="SFLDG01141">
    <property type="entry name" value="C2.B.1:_Sucrose_Phosphatase_Li"/>
    <property type="match status" value="1"/>
</dbReference>
<dbReference type="RefSeq" id="WP_097140961.1">
    <property type="nucleotide sequence ID" value="NZ_OBQD01000010.1"/>
</dbReference>
<dbReference type="InterPro" id="IPR006380">
    <property type="entry name" value="SPP-like_dom"/>
</dbReference>
<sequence>MTVRLLSSDLDGTLLGDHRATQRFRSFWESLNPANRPVLVYNSGRLIDDIEALLAVSDLPQPDYLIGGVGTMVGGELNETRRRQFGEMLGAPFDRDALLRVMRHVDGIALQDAVYQHDHKSSWHLHDASEEVIAELEQALADAGVEARLVYSSKRDLDVLPRQASKGAALAWLCRELGIDLDEVVVAGDTGNDADMFLLPAVNGIVVGNALDELRQLASTTGRHYQARRANADGVVEGLQHWMDAASSRQRPRSADARG</sequence>
<evidence type="ECO:0000313" key="4">
    <source>
        <dbReference type="Proteomes" id="UP000219167"/>
    </source>
</evidence>
<dbReference type="Gene3D" id="3.40.50.1000">
    <property type="entry name" value="HAD superfamily/HAD-like"/>
    <property type="match status" value="1"/>
</dbReference>
<dbReference type="InterPro" id="IPR023214">
    <property type="entry name" value="HAD_sf"/>
</dbReference>
<dbReference type="OrthoDB" id="7847955at2"/>
<dbReference type="EMBL" id="OBQD01000010">
    <property type="protein sequence ID" value="SOC42648.1"/>
    <property type="molecule type" value="Genomic_DNA"/>
</dbReference>
<protein>
    <submittedName>
        <fullName evidence="3">Mannosylfructose-phosphate phosphatase</fullName>
    </submittedName>
</protein>
<dbReference type="NCBIfam" id="TIGR01484">
    <property type="entry name" value="HAD-SF-IIB"/>
    <property type="match status" value="1"/>
</dbReference>
<accession>A0A285UMM2</accession>
<dbReference type="InterPro" id="IPR051518">
    <property type="entry name" value="Sucrose_Phosphatase"/>
</dbReference>